<dbReference type="InterPro" id="IPR017473">
    <property type="entry name" value="Undecaprenyl-P_gluc_Ptfrase"/>
</dbReference>
<dbReference type="NCBIfam" id="TIGR03025">
    <property type="entry name" value="EPS_sugtrans"/>
    <property type="match status" value="1"/>
</dbReference>
<dbReference type="AlphaFoldDB" id="A0A6S7C5N2"/>
<organism evidence="9 10">
    <name type="scientific">Pararobbsia alpina</name>
    <dbReference type="NCBI Taxonomy" id="621374"/>
    <lineage>
        <taxon>Bacteria</taxon>
        <taxon>Pseudomonadati</taxon>
        <taxon>Pseudomonadota</taxon>
        <taxon>Betaproteobacteria</taxon>
        <taxon>Burkholderiales</taxon>
        <taxon>Burkholderiaceae</taxon>
        <taxon>Pararobbsia</taxon>
    </lineage>
</organism>
<reference evidence="9 10" key="1">
    <citation type="submission" date="2020-04" db="EMBL/GenBank/DDBJ databases">
        <authorList>
            <person name="De Canck E."/>
        </authorList>
    </citation>
    <scope>NUCLEOTIDE SEQUENCE [LARGE SCALE GENOMIC DNA]</scope>
    <source>
        <strain evidence="9 10">LMG 28138</strain>
    </source>
</reference>
<sequence>MFDAVRQLLDLICVVVGAMIAYALVPDLDHRLFDARGMFIALDMALVLLVFPMLNIYQSWRGKSVRSLVVSVLIGWVLVQSLSVLTYAALHHVSHLPHPWFVQWTAITAVLLAVSRQLIASVLGRLRRAGFNQKRVAIVGTTSDAFRLVQRIEGSPNAGYLPVAIYDEASAADGMAAGVPVLRRWDALTSLIRQSGITELWLTGRPSEPHPCDRFVGEFKHDFVNIRLLPDLDNLALANLGTVDVLGLPSINLVASPKSGWRVMPKEIFDRLFAAAVLLALAPLLIAVAIAVKMSSPGPVLFKQKRKGVDGNEFWIYKFRSMRMHRAEAGKIAQATKSDPRITRVGAILRRTSIDELPQFFNVLKGDMSVVGPRPHAVEHDEQYKNLVQNYMYRYRIKPGITGWAQVNGFRGETDRVEKMADRVACDLYYMVNWTFWFDVKIVLMTLFKGFAGANAY</sequence>
<dbReference type="PANTHER" id="PTHR30576:SF0">
    <property type="entry name" value="UNDECAPRENYL-PHOSPHATE N-ACETYLGALACTOSAMINYL 1-PHOSPHATE TRANSFERASE-RELATED"/>
    <property type="match status" value="1"/>
</dbReference>
<evidence type="ECO:0000313" key="10">
    <source>
        <dbReference type="Proteomes" id="UP000494115"/>
    </source>
</evidence>
<dbReference type="GO" id="GO:0016020">
    <property type="term" value="C:membrane"/>
    <property type="evidence" value="ECO:0007669"/>
    <property type="project" value="UniProtKB-SubCell"/>
</dbReference>
<evidence type="ECO:0000256" key="5">
    <source>
        <dbReference type="ARBA" id="ARBA00022989"/>
    </source>
</evidence>
<dbReference type="GO" id="GO:0089702">
    <property type="term" value="F:undecaprenyl-phosphate glucose phosphotransferase activity"/>
    <property type="evidence" value="ECO:0007669"/>
    <property type="project" value="UniProtKB-EC"/>
</dbReference>
<gene>
    <name evidence="9" type="primary">wcaJ_2</name>
    <name evidence="9" type="ORF">LMG28138_01332</name>
</gene>
<comment type="subcellular location">
    <subcellularLocation>
        <location evidence="1">Membrane</location>
        <topology evidence="1">Multi-pass membrane protein</topology>
    </subcellularLocation>
</comment>
<dbReference type="InterPro" id="IPR017475">
    <property type="entry name" value="EPS_sugar_tfrase"/>
</dbReference>
<keyword evidence="5 7" id="KW-1133">Transmembrane helix</keyword>
<protein>
    <submittedName>
        <fullName evidence="9">UDP-glucose:undecaprenyl-phosphate glucose-1-phosphate transferase</fullName>
        <ecNumber evidence="9">2.7.8.31</ecNumber>
    </submittedName>
</protein>
<feature type="transmembrane region" description="Helical" evidence="7">
    <location>
        <begin position="7"/>
        <end position="25"/>
    </location>
</feature>
<feature type="transmembrane region" description="Helical" evidence="7">
    <location>
        <begin position="101"/>
        <end position="124"/>
    </location>
</feature>
<keyword evidence="6 7" id="KW-0472">Membrane</keyword>
<evidence type="ECO:0000256" key="2">
    <source>
        <dbReference type="ARBA" id="ARBA00006464"/>
    </source>
</evidence>
<feature type="transmembrane region" description="Helical" evidence="7">
    <location>
        <begin position="68"/>
        <end position="89"/>
    </location>
</feature>
<dbReference type="EMBL" id="CADIKM010000004">
    <property type="protein sequence ID" value="CAB3781784.1"/>
    <property type="molecule type" value="Genomic_DNA"/>
</dbReference>
<evidence type="ECO:0000256" key="1">
    <source>
        <dbReference type="ARBA" id="ARBA00004141"/>
    </source>
</evidence>
<name>A0A6S7C5N2_9BURK</name>
<dbReference type="PANTHER" id="PTHR30576">
    <property type="entry name" value="COLANIC BIOSYNTHESIS UDP-GLUCOSE LIPID CARRIER TRANSFERASE"/>
    <property type="match status" value="1"/>
</dbReference>
<keyword evidence="4 7" id="KW-0812">Transmembrane</keyword>
<evidence type="ECO:0000313" key="9">
    <source>
        <dbReference type="EMBL" id="CAB3781784.1"/>
    </source>
</evidence>
<dbReference type="Pfam" id="PF13727">
    <property type="entry name" value="CoA_binding_3"/>
    <property type="match status" value="1"/>
</dbReference>
<feature type="transmembrane region" description="Helical" evidence="7">
    <location>
        <begin position="37"/>
        <end position="56"/>
    </location>
</feature>
<evidence type="ECO:0000256" key="4">
    <source>
        <dbReference type="ARBA" id="ARBA00022692"/>
    </source>
</evidence>
<keyword evidence="3 9" id="KW-0808">Transferase</keyword>
<feature type="domain" description="Bacterial sugar transferase" evidence="8">
    <location>
        <begin position="266"/>
        <end position="450"/>
    </location>
</feature>
<keyword evidence="10" id="KW-1185">Reference proteome</keyword>
<dbReference type="InterPro" id="IPR003362">
    <property type="entry name" value="Bact_transf"/>
</dbReference>
<dbReference type="Proteomes" id="UP000494115">
    <property type="component" value="Unassembled WGS sequence"/>
</dbReference>
<feature type="transmembrane region" description="Helical" evidence="7">
    <location>
        <begin position="272"/>
        <end position="292"/>
    </location>
</feature>
<dbReference type="Gene3D" id="3.40.50.720">
    <property type="entry name" value="NAD(P)-binding Rossmann-like Domain"/>
    <property type="match status" value="1"/>
</dbReference>
<dbReference type="EC" id="2.7.8.31" evidence="9"/>
<dbReference type="NCBIfam" id="TIGR03023">
    <property type="entry name" value="WcaJ_sugtrans"/>
    <property type="match status" value="1"/>
</dbReference>
<dbReference type="Pfam" id="PF02397">
    <property type="entry name" value="Bac_transf"/>
    <property type="match status" value="1"/>
</dbReference>
<accession>A0A6S7C5N2</accession>
<evidence type="ECO:0000256" key="3">
    <source>
        <dbReference type="ARBA" id="ARBA00022679"/>
    </source>
</evidence>
<dbReference type="RefSeq" id="WP_175103941.1">
    <property type="nucleotide sequence ID" value="NZ_CADIKM010000004.1"/>
</dbReference>
<evidence type="ECO:0000259" key="8">
    <source>
        <dbReference type="Pfam" id="PF02397"/>
    </source>
</evidence>
<evidence type="ECO:0000256" key="7">
    <source>
        <dbReference type="SAM" id="Phobius"/>
    </source>
</evidence>
<proteinExistence type="inferred from homology"/>
<comment type="similarity">
    <text evidence="2">Belongs to the bacterial sugar transferase family.</text>
</comment>
<evidence type="ECO:0000256" key="6">
    <source>
        <dbReference type="ARBA" id="ARBA00023136"/>
    </source>
</evidence>